<protein>
    <submittedName>
        <fullName evidence="2">Uncharacterized protein</fullName>
    </submittedName>
</protein>
<dbReference type="EMBL" id="WIGO01000037">
    <property type="protein sequence ID" value="KAF6835810.1"/>
    <property type="molecule type" value="Genomic_DNA"/>
</dbReference>
<evidence type="ECO:0000313" key="2">
    <source>
        <dbReference type="EMBL" id="KAF6835810.1"/>
    </source>
</evidence>
<accession>A0A8H6KQS8</accession>
<feature type="region of interest" description="Disordered" evidence="1">
    <location>
        <begin position="19"/>
        <end position="81"/>
    </location>
</feature>
<comment type="caution">
    <text evidence="2">The sequence shown here is derived from an EMBL/GenBank/DDBJ whole genome shotgun (WGS) entry which is preliminary data.</text>
</comment>
<proteinExistence type="predicted"/>
<keyword evidence="3" id="KW-1185">Reference proteome</keyword>
<sequence>MRELCERVGGVVNAILTPPGKVPRTPPLFDNHDGLHQGSPHMEADAAASRPQNNTATPRSYPSLYMDSYLSAPPPGDPQPGPVSLNQCSAVYLKVPALGSLPANEALFRSDWHAAIPRGCVLCPILTDATRTRTPEGQGPEASRYPRSARCDLPAGPGDRRIGSAACRHGYFRSRVILTALPAQPRSRPIRLVKPSLPVPPSLHELVVPTLPLFSTARITYVECYLPGE</sequence>
<evidence type="ECO:0000256" key="1">
    <source>
        <dbReference type="SAM" id="MobiDB-lite"/>
    </source>
</evidence>
<dbReference type="Proteomes" id="UP000654918">
    <property type="component" value="Unassembled WGS sequence"/>
</dbReference>
<feature type="region of interest" description="Disordered" evidence="1">
    <location>
        <begin position="131"/>
        <end position="150"/>
    </location>
</feature>
<name>A0A8H6KQS8_9PEZI</name>
<gene>
    <name evidence="2" type="ORF">CPLU01_04087</name>
</gene>
<feature type="compositionally biased region" description="Polar residues" evidence="1">
    <location>
        <begin position="50"/>
        <end position="60"/>
    </location>
</feature>
<reference evidence="2" key="1">
    <citation type="journal article" date="2020" name="Phytopathology">
        <title>Genome Sequence Resources of Colletotrichum truncatum, C. plurivorum, C. musicola, and C. sojae: Four Species Pathogenic to Soybean (Glycine max).</title>
        <authorList>
            <person name="Rogerio F."/>
            <person name="Boufleur T.R."/>
            <person name="Ciampi-Guillardi M."/>
            <person name="Sukno S.A."/>
            <person name="Thon M.R."/>
            <person name="Massola Junior N.S."/>
            <person name="Baroncelli R."/>
        </authorList>
    </citation>
    <scope>NUCLEOTIDE SEQUENCE</scope>
    <source>
        <strain evidence="2">LFN00145</strain>
    </source>
</reference>
<evidence type="ECO:0000313" key="3">
    <source>
        <dbReference type="Proteomes" id="UP000654918"/>
    </source>
</evidence>
<dbReference type="AlphaFoldDB" id="A0A8H6KQS8"/>
<organism evidence="2 3">
    <name type="scientific">Colletotrichum plurivorum</name>
    <dbReference type="NCBI Taxonomy" id="2175906"/>
    <lineage>
        <taxon>Eukaryota</taxon>
        <taxon>Fungi</taxon>
        <taxon>Dikarya</taxon>
        <taxon>Ascomycota</taxon>
        <taxon>Pezizomycotina</taxon>
        <taxon>Sordariomycetes</taxon>
        <taxon>Hypocreomycetidae</taxon>
        <taxon>Glomerellales</taxon>
        <taxon>Glomerellaceae</taxon>
        <taxon>Colletotrichum</taxon>
        <taxon>Colletotrichum orchidearum species complex</taxon>
    </lineage>
</organism>
<feature type="compositionally biased region" description="Pro residues" evidence="1">
    <location>
        <begin position="72"/>
        <end position="81"/>
    </location>
</feature>